<keyword evidence="3" id="KW-0949">S-adenosyl-L-methionine</keyword>
<protein>
    <submittedName>
        <fullName evidence="5">SAM-dependent methyltransferase</fullName>
    </submittedName>
</protein>
<dbReference type="GO" id="GO:0032259">
    <property type="term" value="P:methylation"/>
    <property type="evidence" value="ECO:0007669"/>
    <property type="project" value="UniProtKB-KW"/>
</dbReference>
<dbReference type="InterPro" id="IPR001737">
    <property type="entry name" value="KsgA/Erm"/>
</dbReference>
<evidence type="ECO:0000256" key="1">
    <source>
        <dbReference type="ARBA" id="ARBA00022603"/>
    </source>
</evidence>
<dbReference type="EMBL" id="MDKC01000002">
    <property type="protein sequence ID" value="ODG93211.1"/>
    <property type="molecule type" value="Genomic_DNA"/>
</dbReference>
<evidence type="ECO:0000313" key="5">
    <source>
        <dbReference type="EMBL" id="ODG93211.1"/>
    </source>
</evidence>
<keyword evidence="2" id="KW-0808">Transferase</keyword>
<dbReference type="Proteomes" id="UP000094580">
    <property type="component" value="Unassembled WGS sequence"/>
</dbReference>
<sequence>MKKLLFLFQYILRPRTVGALMPSSSFLAEKMLDDINFKTAKTIIEYGPGTGVFTEKLLEQKLPSTKIILVEKNDEFYNHLIRKFGDNHNVTIINDSAESIMKYLEGFGIDNVDYVISGLPFTSLPLNVSKTILLSTKKILGEQGRFVTFQYTQRKMKFINTYFKNIDIKKEYRNLPPAYVLSCNN</sequence>
<accession>A0ABX2ZTW1</accession>
<evidence type="ECO:0000313" key="6">
    <source>
        <dbReference type="Proteomes" id="UP000094580"/>
    </source>
</evidence>
<dbReference type="Gene3D" id="3.40.50.150">
    <property type="entry name" value="Vaccinia Virus protein VP39"/>
    <property type="match status" value="1"/>
</dbReference>
<name>A0ABX2ZTW1_9BACI</name>
<evidence type="ECO:0000256" key="4">
    <source>
        <dbReference type="ARBA" id="ARBA00022884"/>
    </source>
</evidence>
<reference evidence="5 6" key="1">
    <citation type="submission" date="2016-07" db="EMBL/GenBank/DDBJ databases">
        <authorList>
            <person name="Townsley L."/>
            <person name="Shank E.A."/>
        </authorList>
    </citation>
    <scope>NUCLEOTIDE SEQUENCE [LARGE SCALE GENOMIC DNA]</scope>
    <source>
        <strain evidence="5 6">CH01</strain>
    </source>
</reference>
<evidence type="ECO:0000256" key="3">
    <source>
        <dbReference type="ARBA" id="ARBA00022691"/>
    </source>
</evidence>
<dbReference type="SUPFAM" id="SSF53335">
    <property type="entry name" value="S-adenosyl-L-methionine-dependent methyltransferases"/>
    <property type="match status" value="1"/>
</dbReference>
<dbReference type="GO" id="GO:0008168">
    <property type="term" value="F:methyltransferase activity"/>
    <property type="evidence" value="ECO:0007669"/>
    <property type="project" value="UniProtKB-KW"/>
</dbReference>
<dbReference type="RefSeq" id="WP_069032290.1">
    <property type="nucleotide sequence ID" value="NZ_MDKC01000002.1"/>
</dbReference>
<organism evidence="5 6">
    <name type="scientific">Gottfriedia luciferensis</name>
    <dbReference type="NCBI Taxonomy" id="178774"/>
    <lineage>
        <taxon>Bacteria</taxon>
        <taxon>Bacillati</taxon>
        <taxon>Bacillota</taxon>
        <taxon>Bacilli</taxon>
        <taxon>Bacillales</taxon>
        <taxon>Bacillaceae</taxon>
        <taxon>Gottfriedia</taxon>
    </lineage>
</organism>
<evidence type="ECO:0000256" key="2">
    <source>
        <dbReference type="ARBA" id="ARBA00022679"/>
    </source>
</evidence>
<proteinExistence type="predicted"/>
<comment type="caution">
    <text evidence="5">The sequence shown here is derived from an EMBL/GenBank/DDBJ whole genome shotgun (WGS) entry which is preliminary data.</text>
</comment>
<dbReference type="InterPro" id="IPR029063">
    <property type="entry name" value="SAM-dependent_MTases_sf"/>
</dbReference>
<dbReference type="Pfam" id="PF00398">
    <property type="entry name" value="RrnaAD"/>
    <property type="match status" value="1"/>
</dbReference>
<keyword evidence="4" id="KW-0694">RNA-binding</keyword>
<gene>
    <name evidence="5" type="ORF">BED47_02690</name>
</gene>
<keyword evidence="6" id="KW-1185">Reference proteome</keyword>
<keyword evidence="1 5" id="KW-0489">Methyltransferase</keyword>